<dbReference type="PANTHER" id="PTHR31111:SF136">
    <property type="entry name" value="F-BOX ASSOCIATED DOMAIN-CONTAINING PROTEIN"/>
    <property type="match status" value="1"/>
</dbReference>
<dbReference type="PROSITE" id="PS50181">
    <property type="entry name" value="FBOX"/>
    <property type="match status" value="1"/>
</dbReference>
<dbReference type="Pfam" id="PF00646">
    <property type="entry name" value="F-box"/>
    <property type="match status" value="1"/>
</dbReference>
<keyword evidence="3" id="KW-1185">Reference proteome</keyword>
<sequence>MANQKSCRSRRRIASDLPQELVMEILVKLPVKSLVRFKCVSKDWFTTISDPLFAEAQLQQVKPVYGLICQQSLEPVSYKCGVFTLGDREGGGDGNSCGFWRVLDMLAAYKLSYCEPKAVNGVLHWMTYIEQEERTEVDGYVLLMDIASEEFRVIRSPVPPTSWFFVLEMKGSLCLYSPVSYDQVDLWVLYDPVKQAWKKQFSISLISESRRHEKFWFYPIAVVENPSPLIIFLCNLKEELIFYNLDTGEFEREHKGLCLSSMNAVHVNSLIRC</sequence>
<reference evidence="2" key="1">
    <citation type="journal article" date="2023" name="Plant J.">
        <title>The genome of the king protea, Protea cynaroides.</title>
        <authorList>
            <person name="Chang J."/>
            <person name="Duong T.A."/>
            <person name="Schoeman C."/>
            <person name="Ma X."/>
            <person name="Roodt D."/>
            <person name="Barker N."/>
            <person name="Li Z."/>
            <person name="Van de Peer Y."/>
            <person name="Mizrachi E."/>
        </authorList>
    </citation>
    <scope>NUCLEOTIDE SEQUENCE</scope>
    <source>
        <tissue evidence="2">Young leaves</tissue>
    </source>
</reference>
<dbReference type="PANTHER" id="PTHR31111">
    <property type="entry name" value="BNAA05G37150D PROTEIN-RELATED"/>
    <property type="match status" value="1"/>
</dbReference>
<proteinExistence type="predicted"/>
<organism evidence="2 3">
    <name type="scientific">Protea cynaroides</name>
    <dbReference type="NCBI Taxonomy" id="273540"/>
    <lineage>
        <taxon>Eukaryota</taxon>
        <taxon>Viridiplantae</taxon>
        <taxon>Streptophyta</taxon>
        <taxon>Embryophyta</taxon>
        <taxon>Tracheophyta</taxon>
        <taxon>Spermatophyta</taxon>
        <taxon>Magnoliopsida</taxon>
        <taxon>Proteales</taxon>
        <taxon>Proteaceae</taxon>
        <taxon>Protea</taxon>
    </lineage>
</organism>
<name>A0A9Q0K7F2_9MAGN</name>
<gene>
    <name evidence="2" type="ORF">NE237_017117</name>
</gene>
<dbReference type="Pfam" id="PF08268">
    <property type="entry name" value="FBA_3"/>
    <property type="match status" value="1"/>
</dbReference>
<dbReference type="NCBIfam" id="TIGR01640">
    <property type="entry name" value="F_box_assoc_1"/>
    <property type="match status" value="1"/>
</dbReference>
<dbReference type="CDD" id="cd22157">
    <property type="entry name" value="F-box_AtFBW1-like"/>
    <property type="match status" value="1"/>
</dbReference>
<protein>
    <recommendedName>
        <fullName evidence="1">F-box domain-containing protein</fullName>
    </recommendedName>
</protein>
<feature type="domain" description="F-box" evidence="1">
    <location>
        <begin position="11"/>
        <end position="61"/>
    </location>
</feature>
<dbReference type="EMBL" id="JAMYWD010000007">
    <property type="protein sequence ID" value="KAJ4965268.1"/>
    <property type="molecule type" value="Genomic_DNA"/>
</dbReference>
<accession>A0A9Q0K7F2</accession>
<dbReference type="OrthoDB" id="1071894at2759"/>
<dbReference type="Proteomes" id="UP001141806">
    <property type="component" value="Unassembled WGS sequence"/>
</dbReference>
<dbReference type="InterPro" id="IPR036047">
    <property type="entry name" value="F-box-like_dom_sf"/>
</dbReference>
<dbReference type="InterPro" id="IPR017451">
    <property type="entry name" value="F-box-assoc_interact_dom"/>
</dbReference>
<dbReference type="SMART" id="SM00256">
    <property type="entry name" value="FBOX"/>
    <property type="match status" value="1"/>
</dbReference>
<evidence type="ECO:0000259" key="1">
    <source>
        <dbReference type="PROSITE" id="PS50181"/>
    </source>
</evidence>
<dbReference type="AlphaFoldDB" id="A0A9Q0K7F2"/>
<comment type="caution">
    <text evidence="2">The sequence shown here is derived from an EMBL/GenBank/DDBJ whole genome shotgun (WGS) entry which is preliminary data.</text>
</comment>
<evidence type="ECO:0000313" key="3">
    <source>
        <dbReference type="Proteomes" id="UP001141806"/>
    </source>
</evidence>
<dbReference type="InterPro" id="IPR013187">
    <property type="entry name" value="F-box-assoc_dom_typ3"/>
</dbReference>
<dbReference type="Gene3D" id="1.20.1280.50">
    <property type="match status" value="1"/>
</dbReference>
<dbReference type="SUPFAM" id="SSF81383">
    <property type="entry name" value="F-box domain"/>
    <property type="match status" value="1"/>
</dbReference>
<evidence type="ECO:0000313" key="2">
    <source>
        <dbReference type="EMBL" id="KAJ4965268.1"/>
    </source>
</evidence>
<dbReference type="InterPro" id="IPR001810">
    <property type="entry name" value="F-box_dom"/>
</dbReference>